<evidence type="ECO:0000313" key="3">
    <source>
        <dbReference type="Proteomes" id="UP001057474"/>
    </source>
</evidence>
<evidence type="ECO:0008006" key="4">
    <source>
        <dbReference type="Google" id="ProtNLM"/>
    </source>
</evidence>
<feature type="transmembrane region" description="Helical" evidence="1">
    <location>
        <begin position="211"/>
        <end position="233"/>
    </location>
</feature>
<keyword evidence="3" id="KW-1185">Reference proteome</keyword>
<feature type="transmembrane region" description="Helical" evidence="1">
    <location>
        <begin position="96"/>
        <end position="121"/>
    </location>
</feature>
<dbReference type="EMBL" id="CP071527">
    <property type="protein sequence ID" value="USQ13269.1"/>
    <property type="molecule type" value="Genomic_DNA"/>
</dbReference>
<keyword evidence="1" id="KW-1133">Transmembrane helix</keyword>
<feature type="transmembrane region" description="Helical" evidence="1">
    <location>
        <begin position="179"/>
        <end position="199"/>
    </location>
</feature>
<evidence type="ECO:0000313" key="2">
    <source>
        <dbReference type="EMBL" id="USQ13269.1"/>
    </source>
</evidence>
<feature type="transmembrane region" description="Helical" evidence="1">
    <location>
        <begin position="55"/>
        <end position="76"/>
    </location>
</feature>
<keyword evidence="1" id="KW-0472">Membrane</keyword>
<keyword evidence="1" id="KW-0812">Transmembrane</keyword>
<dbReference type="RefSeq" id="WP_252579571.1">
    <property type="nucleotide sequence ID" value="NZ_CP071527.1"/>
</dbReference>
<feature type="transmembrane region" description="Helical" evidence="1">
    <location>
        <begin position="128"/>
        <end position="152"/>
    </location>
</feature>
<protein>
    <recommendedName>
        <fullName evidence="4">Yip1 domain protein</fullName>
    </recommendedName>
</protein>
<dbReference type="Proteomes" id="UP001057474">
    <property type="component" value="Chromosome"/>
</dbReference>
<proteinExistence type="predicted"/>
<reference evidence="2" key="1">
    <citation type="submission" date="2021-03" db="EMBL/GenBank/DDBJ databases">
        <title>Legionella lytica PCM 2298.</title>
        <authorList>
            <person name="Koper P."/>
        </authorList>
    </citation>
    <scope>NUCLEOTIDE SEQUENCE</scope>
    <source>
        <strain evidence="2">PCM 2298</strain>
    </source>
</reference>
<accession>A0ABY4Y6K6</accession>
<organism evidence="2 3">
    <name type="scientific">Legionella lytica</name>
    <dbReference type="NCBI Taxonomy" id="96232"/>
    <lineage>
        <taxon>Bacteria</taxon>
        <taxon>Pseudomonadati</taxon>
        <taxon>Pseudomonadota</taxon>
        <taxon>Gammaproteobacteria</taxon>
        <taxon>Legionellales</taxon>
        <taxon>Legionellaceae</taxon>
        <taxon>Legionella</taxon>
    </lineage>
</organism>
<name>A0ABY4Y6K6_9GAMM</name>
<evidence type="ECO:0000256" key="1">
    <source>
        <dbReference type="SAM" id="Phobius"/>
    </source>
</evidence>
<gene>
    <name evidence="2" type="ORF">J2N86_11310</name>
</gene>
<sequence length="235" mass="26935">MNKEELKLLAMFKENKISSSEYQMLLTALNKQSFCTQIENSWFINPFQKIAGFKALLLGLVVLVIMSLVGTYAGVYFDGILGYMMPYDLKAMKPNFLLLVYQNIVAWLVLSLVFLSMAILLKQKRIRVIDFFGTVLLARVPILISLLFNLFLKYYNPDLFKADDLSKGIELHLTLANTFSWLVFMGTLAWVLMTYLFAFKESSGTEGKKLWIGYITSIVLGNILALILTRWFLFV</sequence>